<evidence type="ECO:0000313" key="11">
    <source>
        <dbReference type="EMBL" id="KAF9338279.1"/>
    </source>
</evidence>
<dbReference type="PROSITE" id="PS51192">
    <property type="entry name" value="HELICASE_ATP_BIND_1"/>
    <property type="match status" value="1"/>
</dbReference>
<dbReference type="InterPro" id="IPR052583">
    <property type="entry name" value="ATP-helicase/E3_Ub-Ligase"/>
</dbReference>
<evidence type="ECO:0000313" key="12">
    <source>
        <dbReference type="Proteomes" id="UP000696485"/>
    </source>
</evidence>
<gene>
    <name evidence="11" type="ORF">BG006_006621</name>
</gene>
<dbReference type="SUPFAM" id="SSF57850">
    <property type="entry name" value="RING/U-box"/>
    <property type="match status" value="1"/>
</dbReference>
<dbReference type="InterPro" id="IPR000330">
    <property type="entry name" value="SNF2_N"/>
</dbReference>
<dbReference type="GO" id="GO:0008270">
    <property type="term" value="F:zinc ion binding"/>
    <property type="evidence" value="ECO:0007669"/>
    <property type="project" value="UniProtKB-KW"/>
</dbReference>
<keyword evidence="3 7" id="KW-0863">Zinc-finger</keyword>
<dbReference type="PANTHER" id="PTHR45865">
    <property type="entry name" value="E3 UBIQUITIN-PROTEIN LIGASE SHPRH FAMILY MEMBER"/>
    <property type="match status" value="1"/>
</dbReference>
<dbReference type="EMBL" id="JAAAUY010000004">
    <property type="protein sequence ID" value="KAF9338279.1"/>
    <property type="molecule type" value="Genomic_DNA"/>
</dbReference>
<dbReference type="GO" id="GO:0000209">
    <property type="term" value="P:protein polyubiquitination"/>
    <property type="evidence" value="ECO:0007669"/>
    <property type="project" value="TreeGrafter"/>
</dbReference>
<dbReference type="GO" id="GO:0005634">
    <property type="term" value="C:nucleus"/>
    <property type="evidence" value="ECO:0007669"/>
    <property type="project" value="TreeGrafter"/>
</dbReference>
<dbReference type="InterPro" id="IPR001650">
    <property type="entry name" value="Helicase_C-like"/>
</dbReference>
<keyword evidence="12" id="KW-1185">Reference proteome</keyword>
<feature type="domain" description="RING-type" evidence="9">
    <location>
        <begin position="1061"/>
        <end position="1099"/>
    </location>
</feature>
<keyword evidence="6" id="KW-0067">ATP-binding</keyword>
<organism evidence="11 12">
    <name type="scientific">Podila minutissima</name>
    <dbReference type="NCBI Taxonomy" id="64525"/>
    <lineage>
        <taxon>Eukaryota</taxon>
        <taxon>Fungi</taxon>
        <taxon>Fungi incertae sedis</taxon>
        <taxon>Mucoromycota</taxon>
        <taxon>Mortierellomycotina</taxon>
        <taxon>Mortierellomycetes</taxon>
        <taxon>Mortierellales</taxon>
        <taxon>Mortierellaceae</taxon>
        <taxon>Podila</taxon>
    </lineage>
</organism>
<evidence type="ECO:0000256" key="5">
    <source>
        <dbReference type="ARBA" id="ARBA00022833"/>
    </source>
</evidence>
<accession>A0A9P5STG9</accession>
<feature type="compositionally biased region" description="Low complexity" evidence="8">
    <location>
        <begin position="1124"/>
        <end position="1142"/>
    </location>
</feature>
<dbReference type="GO" id="GO:0016787">
    <property type="term" value="F:hydrolase activity"/>
    <property type="evidence" value="ECO:0007669"/>
    <property type="project" value="UniProtKB-KW"/>
</dbReference>
<evidence type="ECO:0008006" key="13">
    <source>
        <dbReference type="Google" id="ProtNLM"/>
    </source>
</evidence>
<evidence type="ECO:0000256" key="1">
    <source>
        <dbReference type="ARBA" id="ARBA00022723"/>
    </source>
</evidence>
<dbReference type="Pfam" id="PF00271">
    <property type="entry name" value="Helicase_C"/>
    <property type="match status" value="1"/>
</dbReference>
<dbReference type="InterPro" id="IPR013083">
    <property type="entry name" value="Znf_RING/FYVE/PHD"/>
</dbReference>
<dbReference type="Gene3D" id="3.30.40.10">
    <property type="entry name" value="Zinc/RING finger domain, C3HC4 (zinc finger)"/>
    <property type="match status" value="1"/>
</dbReference>
<proteinExistence type="predicted"/>
<feature type="region of interest" description="Disordered" evidence="8">
    <location>
        <begin position="1338"/>
        <end position="1371"/>
    </location>
</feature>
<reference evidence="11" key="1">
    <citation type="journal article" date="2020" name="Fungal Divers.">
        <title>Resolving the Mortierellaceae phylogeny through synthesis of multi-gene phylogenetics and phylogenomics.</title>
        <authorList>
            <person name="Vandepol N."/>
            <person name="Liber J."/>
            <person name="Desiro A."/>
            <person name="Na H."/>
            <person name="Kennedy M."/>
            <person name="Barry K."/>
            <person name="Grigoriev I.V."/>
            <person name="Miller A.N."/>
            <person name="O'Donnell K."/>
            <person name="Stajich J.E."/>
            <person name="Bonito G."/>
        </authorList>
    </citation>
    <scope>NUCLEOTIDE SEQUENCE</scope>
    <source>
        <strain evidence="11">NVP1</strain>
    </source>
</reference>
<dbReference type="GO" id="GO:0061630">
    <property type="term" value="F:ubiquitin protein ligase activity"/>
    <property type="evidence" value="ECO:0007669"/>
    <property type="project" value="TreeGrafter"/>
</dbReference>
<dbReference type="SMART" id="SM00487">
    <property type="entry name" value="DEXDc"/>
    <property type="match status" value="1"/>
</dbReference>
<dbReference type="SMART" id="SM00184">
    <property type="entry name" value="RING"/>
    <property type="match status" value="1"/>
</dbReference>
<dbReference type="InterPro" id="IPR059033">
    <property type="entry name" value="C144_05_dom"/>
</dbReference>
<dbReference type="InterPro" id="IPR001841">
    <property type="entry name" value="Znf_RING"/>
</dbReference>
<keyword evidence="5" id="KW-0862">Zinc</keyword>
<dbReference type="PROSITE" id="PS50089">
    <property type="entry name" value="ZF_RING_2"/>
    <property type="match status" value="1"/>
</dbReference>
<dbReference type="SUPFAM" id="SSF52540">
    <property type="entry name" value="P-loop containing nucleoside triphosphate hydrolases"/>
    <property type="match status" value="2"/>
</dbReference>
<feature type="region of interest" description="Disordered" evidence="8">
    <location>
        <begin position="1118"/>
        <end position="1143"/>
    </location>
</feature>
<dbReference type="Gene3D" id="3.40.50.10810">
    <property type="entry name" value="Tandem AAA-ATPase domain"/>
    <property type="match status" value="2"/>
</dbReference>
<dbReference type="Proteomes" id="UP000696485">
    <property type="component" value="Unassembled WGS sequence"/>
</dbReference>
<evidence type="ECO:0000259" key="9">
    <source>
        <dbReference type="PROSITE" id="PS50089"/>
    </source>
</evidence>
<feature type="compositionally biased region" description="Polar residues" evidence="8">
    <location>
        <begin position="1358"/>
        <end position="1371"/>
    </location>
</feature>
<dbReference type="PROSITE" id="PS00518">
    <property type="entry name" value="ZF_RING_1"/>
    <property type="match status" value="1"/>
</dbReference>
<dbReference type="InterPro" id="IPR049730">
    <property type="entry name" value="SNF2/RAD54-like_C"/>
</dbReference>
<dbReference type="PANTHER" id="PTHR45865:SF1">
    <property type="entry name" value="E3 UBIQUITIN-PROTEIN LIGASE SHPRH"/>
    <property type="match status" value="1"/>
</dbReference>
<evidence type="ECO:0000256" key="7">
    <source>
        <dbReference type="PROSITE-ProRule" id="PRU00175"/>
    </source>
</evidence>
<dbReference type="CDD" id="cd18793">
    <property type="entry name" value="SF2_C_SNF"/>
    <property type="match status" value="1"/>
</dbReference>
<dbReference type="Pfam" id="PF13639">
    <property type="entry name" value="zf-RING_2"/>
    <property type="match status" value="1"/>
</dbReference>
<dbReference type="InterPro" id="IPR017907">
    <property type="entry name" value="Znf_RING_CS"/>
</dbReference>
<evidence type="ECO:0000256" key="8">
    <source>
        <dbReference type="SAM" id="MobiDB-lite"/>
    </source>
</evidence>
<dbReference type="InterPro" id="IPR027417">
    <property type="entry name" value="P-loop_NTPase"/>
</dbReference>
<keyword evidence="4" id="KW-0378">Hydrolase</keyword>
<feature type="domain" description="Helicase ATP-binding" evidence="10">
    <location>
        <begin position="209"/>
        <end position="452"/>
    </location>
</feature>
<dbReference type="CDD" id="cd16449">
    <property type="entry name" value="RING-HC"/>
    <property type="match status" value="1"/>
</dbReference>
<dbReference type="GO" id="GO:0005524">
    <property type="term" value="F:ATP binding"/>
    <property type="evidence" value="ECO:0007669"/>
    <property type="project" value="InterPro"/>
</dbReference>
<dbReference type="InterPro" id="IPR014001">
    <property type="entry name" value="Helicase_ATP-bd"/>
</dbReference>
<dbReference type="GO" id="GO:0006974">
    <property type="term" value="P:DNA damage response"/>
    <property type="evidence" value="ECO:0007669"/>
    <property type="project" value="TreeGrafter"/>
</dbReference>
<evidence type="ECO:0000259" key="10">
    <source>
        <dbReference type="PROSITE" id="PS51192"/>
    </source>
</evidence>
<evidence type="ECO:0000256" key="4">
    <source>
        <dbReference type="ARBA" id="ARBA00022801"/>
    </source>
</evidence>
<dbReference type="Gene3D" id="3.40.50.300">
    <property type="entry name" value="P-loop containing nucleotide triphosphate hydrolases"/>
    <property type="match status" value="1"/>
</dbReference>
<feature type="region of interest" description="Disordered" evidence="8">
    <location>
        <begin position="259"/>
        <end position="283"/>
    </location>
</feature>
<sequence length="1401" mass="158566">MLAVMLESDIVSMRQDDSRDTTWAEPGLSTRGGTLFEALADPNVAASVAVVPKLRSIGLSQDINLDISVFIHRKLLSAPLRTKSALNSKLVDLVHFLFPSPTTNDQQLTDNAIKDLYMYLKPAANKESAESIQPKELNPKLLPFQKRTVTWMLERECGIVTEYGDVVYKAPTLGEKLPLTWETATTDAGLELYINRLFGAICLADTNVLAAQVEPRGGILAEEMGLGKTVEMLALILLNRRKLEKIPVINKDITSMQEVSVGSPSDSNYDKPDSSVSSFSRDSSQELSLDAMDMDIDQAHDVKRIQSGATLIITPPSILHQWAGEIEYHAPTLSAYIYSADSHKSITAEELAQYDIVLSTYNVLSREVNYVQEYDRSRRYERVYTPRKSPFMLIDWWRLCLDEAQMIEGASVSQAAAVANMIPRVMSWAVSGTPMRRHVEDLHSLLMFLDLQPLASNKRLWRTLITPRFRGLLLSSFQRIMHRYAKRDVRQELALPRQYRLVYGIHFSEVERANYDEKWGQCLAECDLDDLDAEEANTESLQSWLTRLRQTCCHPTIGKWGRVTLGKSNLRTIDQVLDVMIEQVAHQMYSKERSFMVSRIKRAVLTTRLEKREQELQAFLNLEKEVAQKVEVFKIKVDEVRLKRSQERNNGEVATTGKGKEKKLDADARLELTKDDDDDMIVLLNKRTQSGSAVSDKAPEDALGAAVLRHRDWMEQQHRVLFFTACLYHDLKKEKEETEYYKKAEDIRQLMLALPEKKFDKVLEYVKGLIEDTDLNSDFRIAAPQFGGGISLSRIIEQLGFVTELLNRQLEILGAWRKDLVSRLIQPLMQDGEEGEQYQYSIDLQHTLESYLLFYGKMLLFRKDLVSGTEESIAQHVAQAEGRLKHQKMVQQRVRSFKRKASAADTPAAEETIDTRLEKEMDELLTPDLVSTLRSIRTSIKSFAYNSTAPDAEIAMADLEDKRLKEEQNRQGKLVLDLEREVTYFRTLTAARTAYYKQLQFISDSVRDIQSADPEEDIGDCLQEEHAIQLEIVRLEARQRYLEHIAENTASQVPSAEEKLCLICRCPYDFGLMTECGHVFCEHCLLEWTKNHHKCPSCNSLISRRQLKRVAMSGSALANNTSGEKAPAETAASSSKSASETSMVQASSHISHVPEIIRRMPIRDGFGSKIDSIVRHIAYLVREDSSVKCLVFSQWATLLNLIGDSLNNNQIGFVRLDGSSARTAVKEFKNNANKHVFMLHAKSQSAGLTLLSATHVFICEPLVNPVLQAQAVSRVHRIGQTKETFVHYYVVNDSVEIPVFNLFERNIAASSGASSHDHDHESGAEQMLKKLHIEGERSRSIGPGTLGHVDNDDDETEAPTTSSEVARAQNRNGELVTLDDLKFCFRAQREIFARLSDDKTD</sequence>
<evidence type="ECO:0000256" key="2">
    <source>
        <dbReference type="ARBA" id="ARBA00022741"/>
    </source>
</evidence>
<dbReference type="InterPro" id="IPR038718">
    <property type="entry name" value="SNF2-like_sf"/>
</dbReference>
<dbReference type="Pfam" id="PF00176">
    <property type="entry name" value="SNF2-rel_dom"/>
    <property type="match status" value="1"/>
</dbReference>
<evidence type="ECO:0000256" key="6">
    <source>
        <dbReference type="ARBA" id="ARBA00022840"/>
    </source>
</evidence>
<protein>
    <recommendedName>
        <fullName evidence="13">RING-type domain-containing protein</fullName>
    </recommendedName>
</protein>
<evidence type="ECO:0000256" key="3">
    <source>
        <dbReference type="ARBA" id="ARBA00022771"/>
    </source>
</evidence>
<comment type="caution">
    <text evidence="11">The sequence shown here is derived from an EMBL/GenBank/DDBJ whole genome shotgun (WGS) entry which is preliminary data.</text>
</comment>
<name>A0A9P5STG9_9FUNG</name>
<keyword evidence="1" id="KW-0479">Metal-binding</keyword>
<keyword evidence="2" id="KW-0547">Nucleotide-binding</keyword>
<dbReference type="Pfam" id="PF26021">
    <property type="entry name" value="Ferritin_C144_05"/>
    <property type="match status" value="1"/>
</dbReference>